<dbReference type="RefSeq" id="WP_255160166.1">
    <property type="nucleotide sequence ID" value="NZ_CP101497.1"/>
</dbReference>
<feature type="transmembrane region" description="Helical" evidence="6">
    <location>
        <begin position="99"/>
        <end position="119"/>
    </location>
</feature>
<dbReference type="PANTHER" id="PTHR38459">
    <property type="entry name" value="PROPHAGE BACTOPRENOL-LINKED GLUCOSE TRANSLOCASE HOMOLOG"/>
    <property type="match status" value="1"/>
</dbReference>
<evidence type="ECO:0000313" key="9">
    <source>
        <dbReference type="Proteomes" id="UP001060039"/>
    </source>
</evidence>
<feature type="transmembrane region" description="Helical" evidence="6">
    <location>
        <begin position="55"/>
        <end position="78"/>
    </location>
</feature>
<keyword evidence="9" id="KW-1185">Reference proteome</keyword>
<evidence type="ECO:0000256" key="1">
    <source>
        <dbReference type="ARBA" id="ARBA00004141"/>
    </source>
</evidence>
<keyword evidence="4 6" id="KW-1133">Transmembrane helix</keyword>
<reference evidence="8" key="1">
    <citation type="submission" date="2022-07" db="EMBL/GenBank/DDBJ databases">
        <title>Taxonomic analysis of Microcella humidisoli nov. sp., isolated from riverside soil.</title>
        <authorList>
            <person name="Molina K.M."/>
            <person name="Kim S.B."/>
        </authorList>
    </citation>
    <scope>NUCLEOTIDE SEQUENCE</scope>
    <source>
        <strain evidence="8">MMS21-STM10</strain>
    </source>
</reference>
<feature type="domain" description="GtrA/DPMS transmembrane" evidence="7">
    <location>
        <begin position="27"/>
        <end position="154"/>
    </location>
</feature>
<evidence type="ECO:0000256" key="4">
    <source>
        <dbReference type="ARBA" id="ARBA00022989"/>
    </source>
</evidence>
<evidence type="ECO:0000256" key="3">
    <source>
        <dbReference type="ARBA" id="ARBA00022692"/>
    </source>
</evidence>
<keyword evidence="5 6" id="KW-0472">Membrane</keyword>
<comment type="similarity">
    <text evidence="2">Belongs to the GtrA family.</text>
</comment>
<evidence type="ECO:0000256" key="6">
    <source>
        <dbReference type="SAM" id="Phobius"/>
    </source>
</evidence>
<dbReference type="PANTHER" id="PTHR38459:SF1">
    <property type="entry name" value="PROPHAGE BACTOPRENOL-LINKED GLUCOSE TRANSLOCASE HOMOLOG"/>
    <property type="match status" value="1"/>
</dbReference>
<evidence type="ECO:0000256" key="2">
    <source>
        <dbReference type="ARBA" id="ARBA00009399"/>
    </source>
</evidence>
<comment type="subcellular location">
    <subcellularLocation>
        <location evidence="1">Membrane</location>
        <topology evidence="1">Multi-pass membrane protein</topology>
    </subcellularLocation>
</comment>
<proteinExistence type="inferred from homology"/>
<gene>
    <name evidence="8" type="ORF">NNL39_02680</name>
</gene>
<keyword evidence="3 6" id="KW-0812">Transmembrane</keyword>
<organism evidence="8 9">
    <name type="scientific">Microcella humidisoli</name>
    <dbReference type="NCBI Taxonomy" id="2963406"/>
    <lineage>
        <taxon>Bacteria</taxon>
        <taxon>Bacillati</taxon>
        <taxon>Actinomycetota</taxon>
        <taxon>Actinomycetes</taxon>
        <taxon>Micrococcales</taxon>
        <taxon>Microbacteriaceae</taxon>
        <taxon>Microcella</taxon>
    </lineage>
</organism>
<accession>A0ABY5FYA6</accession>
<evidence type="ECO:0000313" key="8">
    <source>
        <dbReference type="EMBL" id="UTT63033.1"/>
    </source>
</evidence>
<dbReference type="EMBL" id="CP101497">
    <property type="protein sequence ID" value="UTT63033.1"/>
    <property type="molecule type" value="Genomic_DNA"/>
</dbReference>
<dbReference type="InterPro" id="IPR051401">
    <property type="entry name" value="GtrA_CellWall_Glycosyl"/>
</dbReference>
<evidence type="ECO:0000256" key="5">
    <source>
        <dbReference type="ARBA" id="ARBA00023136"/>
    </source>
</evidence>
<feature type="transmembrane region" description="Helical" evidence="6">
    <location>
        <begin position="21"/>
        <end position="43"/>
    </location>
</feature>
<feature type="transmembrane region" description="Helical" evidence="6">
    <location>
        <begin position="131"/>
        <end position="148"/>
    </location>
</feature>
<sequence>MSILADRAQLGRPRRGEMPALLPQLARFGTVGLVGLVIDVALFNLLRVTVLDPAIIAEGPIIAKVVSTSVAIAINWLGSRYWTFRLERRRPAAREAVEFAVVSIGGLLIAVGCLALSRYAFGFTSLLADNIASNVVGLALGSAFRFALYRSWVFHPRRTPQPTADGGAELGPA</sequence>
<evidence type="ECO:0000259" key="7">
    <source>
        <dbReference type="Pfam" id="PF04138"/>
    </source>
</evidence>
<name>A0ABY5FYA6_9MICO</name>
<dbReference type="InterPro" id="IPR007267">
    <property type="entry name" value="GtrA_DPMS_TM"/>
</dbReference>
<dbReference type="Pfam" id="PF04138">
    <property type="entry name" value="GtrA_DPMS_TM"/>
    <property type="match status" value="1"/>
</dbReference>
<dbReference type="Proteomes" id="UP001060039">
    <property type="component" value="Chromosome"/>
</dbReference>
<protein>
    <submittedName>
        <fullName evidence="8">GtrA family protein</fullName>
    </submittedName>
</protein>